<feature type="compositionally biased region" description="Basic and acidic residues" evidence="1">
    <location>
        <begin position="92"/>
        <end position="102"/>
    </location>
</feature>
<feature type="region of interest" description="Disordered" evidence="1">
    <location>
        <begin position="82"/>
        <end position="102"/>
    </location>
</feature>
<protein>
    <submittedName>
        <fullName evidence="2">Uncharacterized protein</fullName>
    </submittedName>
</protein>
<evidence type="ECO:0000256" key="1">
    <source>
        <dbReference type="SAM" id="MobiDB-lite"/>
    </source>
</evidence>
<gene>
    <name evidence="2" type="ORF">ERUC_LOCUS3240</name>
</gene>
<dbReference type="Proteomes" id="UP001642260">
    <property type="component" value="Unassembled WGS sequence"/>
</dbReference>
<sequence>MKDGDVVAHLKILGKLGFLENSLLVTCPILTTNPYQLETTRRAYRERLLTREIRNLSNTDSTHTTNSPRCWNETLGSAKALRRYTQHHSHRKSTELKGNELD</sequence>
<organism evidence="2 3">
    <name type="scientific">Eruca vesicaria subsp. sativa</name>
    <name type="common">Garden rocket</name>
    <name type="synonym">Eruca sativa</name>
    <dbReference type="NCBI Taxonomy" id="29727"/>
    <lineage>
        <taxon>Eukaryota</taxon>
        <taxon>Viridiplantae</taxon>
        <taxon>Streptophyta</taxon>
        <taxon>Embryophyta</taxon>
        <taxon>Tracheophyta</taxon>
        <taxon>Spermatophyta</taxon>
        <taxon>Magnoliopsida</taxon>
        <taxon>eudicotyledons</taxon>
        <taxon>Gunneridae</taxon>
        <taxon>Pentapetalae</taxon>
        <taxon>rosids</taxon>
        <taxon>malvids</taxon>
        <taxon>Brassicales</taxon>
        <taxon>Brassicaceae</taxon>
        <taxon>Brassiceae</taxon>
        <taxon>Eruca</taxon>
    </lineage>
</organism>
<keyword evidence="3" id="KW-1185">Reference proteome</keyword>
<comment type="caution">
    <text evidence="2">The sequence shown here is derived from an EMBL/GenBank/DDBJ whole genome shotgun (WGS) entry which is preliminary data.</text>
</comment>
<name>A0ABC8IW29_ERUVS</name>
<accession>A0ABC8IW29</accession>
<dbReference type="EMBL" id="CAKOAT010057266">
    <property type="protein sequence ID" value="CAH8302646.1"/>
    <property type="molecule type" value="Genomic_DNA"/>
</dbReference>
<feature type="compositionally biased region" description="Basic residues" evidence="1">
    <location>
        <begin position="82"/>
        <end position="91"/>
    </location>
</feature>
<proteinExistence type="predicted"/>
<dbReference type="AlphaFoldDB" id="A0ABC8IW29"/>
<reference evidence="2 3" key="1">
    <citation type="submission" date="2022-03" db="EMBL/GenBank/DDBJ databases">
        <authorList>
            <person name="Macdonald S."/>
            <person name="Ahmed S."/>
            <person name="Newling K."/>
        </authorList>
    </citation>
    <scope>NUCLEOTIDE SEQUENCE [LARGE SCALE GENOMIC DNA]</scope>
</reference>
<evidence type="ECO:0000313" key="2">
    <source>
        <dbReference type="EMBL" id="CAH8302646.1"/>
    </source>
</evidence>
<evidence type="ECO:0000313" key="3">
    <source>
        <dbReference type="Proteomes" id="UP001642260"/>
    </source>
</evidence>